<dbReference type="EMBL" id="CAMPGE010023035">
    <property type="protein sequence ID" value="CAI2381014.1"/>
    <property type="molecule type" value="Genomic_DNA"/>
</dbReference>
<comment type="caution">
    <text evidence="2">The sequence shown here is derived from an EMBL/GenBank/DDBJ whole genome shotgun (WGS) entry which is preliminary data.</text>
</comment>
<feature type="region of interest" description="Disordered" evidence="1">
    <location>
        <begin position="487"/>
        <end position="552"/>
    </location>
</feature>
<dbReference type="AlphaFoldDB" id="A0AAD1XY24"/>
<protein>
    <submittedName>
        <fullName evidence="2">Uncharacterized protein</fullName>
    </submittedName>
</protein>
<accession>A0AAD1XY24</accession>
<sequence>MWKSFEIIRPTDWDQSPASTNKRIDKKKENFRLREKKEKAIFKKPKLTKMNFEEGISALRDKLISGTHQCYTKKNKQLLKLENLNTSPIKKLPETLKLKKSASNVRSGKLKKSKLPPPVERRENSLLKIRRYSNLAGGDRVSTPVRKHRGWNLAVQRIEVVQRRNFRCNSKKSANRLGRIIDGKGSSSSRSFRRISVQVSPTFQENMQVKIPHEEYDNKKFEDDMYKISEMIRSNEAEGTSIKYNIRDFLGDELNALDESDGETESSKTQSAALKLKYVNKTENKSQNSKPCTNWGKRNGKKFLNKVEELKQQKVDPSYLKVKKPNEQILVSSIMTGLRRENLKPEKVQKKGKEYTKKLEEKAMKKNVSVPVFLFRRYGLNHPEDKSANAKAKIFKAKERAIKKRDKFYDLCNEDSTKKYNPNKFKVKDMTNYIGNQLFINLKSNHQFKGLKSTLKLNRSKTSRITHTGGHKGWMIGNDTNAISLKIMKSSRKGTSTTRTRTPSKFNRKNSQNAQREPSGRRISSQQSSRIRPVSSINPYTNRRKSSQQPKI</sequence>
<dbReference type="Proteomes" id="UP001295684">
    <property type="component" value="Unassembled WGS sequence"/>
</dbReference>
<proteinExistence type="predicted"/>
<evidence type="ECO:0000313" key="2">
    <source>
        <dbReference type="EMBL" id="CAI2381014.1"/>
    </source>
</evidence>
<evidence type="ECO:0000256" key="1">
    <source>
        <dbReference type="SAM" id="MobiDB-lite"/>
    </source>
</evidence>
<name>A0AAD1XY24_EUPCR</name>
<evidence type="ECO:0000313" key="3">
    <source>
        <dbReference type="Proteomes" id="UP001295684"/>
    </source>
</evidence>
<keyword evidence="3" id="KW-1185">Reference proteome</keyword>
<feature type="compositionally biased region" description="Low complexity" evidence="1">
    <location>
        <begin position="493"/>
        <end position="505"/>
    </location>
</feature>
<gene>
    <name evidence="2" type="ORF">ECRASSUSDP1_LOCUS22458</name>
</gene>
<feature type="region of interest" description="Disordered" evidence="1">
    <location>
        <begin position="100"/>
        <end position="122"/>
    </location>
</feature>
<feature type="compositionally biased region" description="Low complexity" evidence="1">
    <location>
        <begin position="521"/>
        <end position="537"/>
    </location>
</feature>
<organism evidence="2 3">
    <name type="scientific">Euplotes crassus</name>
    <dbReference type="NCBI Taxonomy" id="5936"/>
    <lineage>
        <taxon>Eukaryota</taxon>
        <taxon>Sar</taxon>
        <taxon>Alveolata</taxon>
        <taxon>Ciliophora</taxon>
        <taxon>Intramacronucleata</taxon>
        <taxon>Spirotrichea</taxon>
        <taxon>Hypotrichia</taxon>
        <taxon>Euplotida</taxon>
        <taxon>Euplotidae</taxon>
        <taxon>Moneuplotes</taxon>
    </lineage>
</organism>
<reference evidence="2" key="1">
    <citation type="submission" date="2023-07" db="EMBL/GenBank/DDBJ databases">
        <authorList>
            <consortium name="AG Swart"/>
            <person name="Singh M."/>
            <person name="Singh A."/>
            <person name="Seah K."/>
            <person name="Emmerich C."/>
        </authorList>
    </citation>
    <scope>NUCLEOTIDE SEQUENCE</scope>
    <source>
        <strain evidence="2">DP1</strain>
    </source>
</reference>